<gene>
    <name evidence="1" type="ORF">C923_04055</name>
</gene>
<proteinExistence type="predicted"/>
<accession>W7J8A8</accession>
<dbReference type="Proteomes" id="UP000030697">
    <property type="component" value="Unassembled WGS sequence"/>
</dbReference>
<reference evidence="1 2" key="1">
    <citation type="submission" date="2013-02" db="EMBL/GenBank/DDBJ databases">
        <title>The Genome Sequence of Plasmodium falciparum UGT5.1.</title>
        <authorList>
            <consortium name="The Broad Institute Genome Sequencing Platform"/>
            <consortium name="The Broad Institute Genome Sequencing Center for Infectious Disease"/>
            <person name="Neafsey D."/>
            <person name="Cheeseman I."/>
            <person name="Volkman S."/>
            <person name="Adams J."/>
            <person name="Walker B."/>
            <person name="Young S.K."/>
            <person name="Zeng Q."/>
            <person name="Gargeya S."/>
            <person name="Fitzgerald M."/>
            <person name="Haas B."/>
            <person name="Abouelleil A."/>
            <person name="Alvarado L."/>
            <person name="Arachchi H.M."/>
            <person name="Berlin A.M."/>
            <person name="Chapman S.B."/>
            <person name="Dewar J."/>
            <person name="Goldberg J."/>
            <person name="Griggs A."/>
            <person name="Gujja S."/>
            <person name="Hansen M."/>
            <person name="Howarth C."/>
            <person name="Imamovic A."/>
            <person name="Larimer J."/>
            <person name="McCowan C."/>
            <person name="Murphy C."/>
            <person name="Neiman D."/>
            <person name="Pearson M."/>
            <person name="Priest M."/>
            <person name="Roberts A."/>
            <person name="Saif S."/>
            <person name="Shea T."/>
            <person name="Sisk P."/>
            <person name="Sykes S."/>
            <person name="Wortman J."/>
            <person name="Nusbaum C."/>
            <person name="Birren B."/>
        </authorList>
    </citation>
    <scope>NUCLEOTIDE SEQUENCE [LARGE SCALE GENOMIC DNA]</scope>
    <source>
        <strain evidence="1 2">UGT5.1</strain>
    </source>
</reference>
<sequence>MFLKSMLIILKEGEVMINSDIIEFLGEDTKVERNLEYLLNVIMNKITGY</sequence>
<dbReference type="EMBL" id="KE124655">
    <property type="protein sequence ID" value="EWC75242.1"/>
    <property type="molecule type" value="Genomic_DNA"/>
</dbReference>
<evidence type="ECO:0000313" key="2">
    <source>
        <dbReference type="Proteomes" id="UP000030697"/>
    </source>
</evidence>
<evidence type="ECO:0000313" key="1">
    <source>
        <dbReference type="EMBL" id="EWC75242.1"/>
    </source>
</evidence>
<protein>
    <submittedName>
        <fullName evidence="1">Uncharacterized protein</fullName>
    </submittedName>
</protein>
<name>W7J8A8_PLAFA</name>
<dbReference type="AlphaFoldDB" id="W7J8A8"/>
<organism evidence="1 2">
    <name type="scientific">Plasmodium falciparum UGT5.1</name>
    <dbReference type="NCBI Taxonomy" id="1237627"/>
    <lineage>
        <taxon>Eukaryota</taxon>
        <taxon>Sar</taxon>
        <taxon>Alveolata</taxon>
        <taxon>Apicomplexa</taxon>
        <taxon>Aconoidasida</taxon>
        <taxon>Haemosporida</taxon>
        <taxon>Plasmodiidae</taxon>
        <taxon>Plasmodium</taxon>
        <taxon>Plasmodium (Laverania)</taxon>
    </lineage>
</organism>